<dbReference type="InterPro" id="IPR036770">
    <property type="entry name" value="Ankyrin_rpt-contain_sf"/>
</dbReference>
<dbReference type="EMBL" id="QZBU01002467">
    <property type="protein sequence ID" value="TIA36893.1"/>
    <property type="molecule type" value="Genomic_DNA"/>
</dbReference>
<evidence type="ECO:0000256" key="1">
    <source>
        <dbReference type="ARBA" id="ARBA00022737"/>
    </source>
</evidence>
<feature type="repeat" description="ANK" evidence="3">
    <location>
        <begin position="130"/>
        <end position="162"/>
    </location>
</feature>
<feature type="repeat" description="ANK" evidence="3">
    <location>
        <begin position="64"/>
        <end position="96"/>
    </location>
</feature>
<dbReference type="Gene3D" id="1.25.40.20">
    <property type="entry name" value="Ankyrin repeat-containing domain"/>
    <property type="match status" value="4"/>
</dbReference>
<dbReference type="InterPro" id="IPR002110">
    <property type="entry name" value="Ankyrin_rpt"/>
</dbReference>
<evidence type="ECO:0000256" key="2">
    <source>
        <dbReference type="ARBA" id="ARBA00023043"/>
    </source>
</evidence>
<dbReference type="SMART" id="SM00248">
    <property type="entry name" value="ANK"/>
    <property type="match status" value="7"/>
</dbReference>
<feature type="repeat" description="ANK" evidence="3">
    <location>
        <begin position="227"/>
        <end position="259"/>
    </location>
</feature>
<dbReference type="PRINTS" id="PR01415">
    <property type="entry name" value="ANKYRIN"/>
</dbReference>
<protein>
    <submittedName>
        <fullName evidence="5">Uncharacterized protein</fullName>
    </submittedName>
</protein>
<name>A0A4T0BR42_AURPU</name>
<feature type="non-terminal residue" evidence="5">
    <location>
        <position position="1"/>
    </location>
</feature>
<dbReference type="Proteomes" id="UP000304947">
    <property type="component" value="Unassembled WGS sequence"/>
</dbReference>
<feature type="signal peptide" evidence="4">
    <location>
        <begin position="1"/>
        <end position="17"/>
    </location>
</feature>
<keyword evidence="2 3" id="KW-0040">ANK repeat</keyword>
<feature type="chain" id="PRO_5020594176" evidence="4">
    <location>
        <begin position="18"/>
        <end position="279"/>
    </location>
</feature>
<comment type="caution">
    <text evidence="5">The sequence shown here is derived from an EMBL/GenBank/DDBJ whole genome shotgun (WGS) entry which is preliminary data.</text>
</comment>
<accession>A0A4T0BR42</accession>
<organism evidence="5 6">
    <name type="scientific">Aureobasidium pullulans</name>
    <name type="common">Black yeast</name>
    <name type="synonym">Pullularia pullulans</name>
    <dbReference type="NCBI Taxonomy" id="5580"/>
    <lineage>
        <taxon>Eukaryota</taxon>
        <taxon>Fungi</taxon>
        <taxon>Dikarya</taxon>
        <taxon>Ascomycota</taxon>
        <taxon>Pezizomycotina</taxon>
        <taxon>Dothideomycetes</taxon>
        <taxon>Dothideomycetidae</taxon>
        <taxon>Dothideales</taxon>
        <taxon>Saccotheciaceae</taxon>
        <taxon>Aureobasidium</taxon>
    </lineage>
</organism>
<dbReference type="Pfam" id="PF12796">
    <property type="entry name" value="Ank_2"/>
    <property type="match status" value="3"/>
</dbReference>
<keyword evidence="4" id="KW-0732">Signal</keyword>
<dbReference type="PANTHER" id="PTHR24173:SF74">
    <property type="entry name" value="ANKYRIN REPEAT DOMAIN-CONTAINING PROTEIN 16"/>
    <property type="match status" value="1"/>
</dbReference>
<gene>
    <name evidence="5" type="ORF">D6C83_06591</name>
</gene>
<dbReference type="PROSITE" id="PS50297">
    <property type="entry name" value="ANK_REP_REGION"/>
    <property type="match status" value="6"/>
</dbReference>
<dbReference type="AlphaFoldDB" id="A0A4T0BR42"/>
<evidence type="ECO:0000313" key="5">
    <source>
        <dbReference type="EMBL" id="TIA36893.1"/>
    </source>
</evidence>
<dbReference type="PANTHER" id="PTHR24173">
    <property type="entry name" value="ANKYRIN REPEAT CONTAINING"/>
    <property type="match status" value="1"/>
</dbReference>
<reference evidence="5 6" key="1">
    <citation type="submission" date="2018-10" db="EMBL/GenBank/DDBJ databases">
        <title>Fifty Aureobasidium pullulans genomes reveal a recombining polyextremotolerant generalist.</title>
        <authorList>
            <person name="Gostincar C."/>
            <person name="Turk M."/>
            <person name="Zajc J."/>
            <person name="Gunde-Cimerman N."/>
        </authorList>
    </citation>
    <scope>NUCLEOTIDE SEQUENCE [LARGE SCALE GENOMIC DNA]</scope>
    <source>
        <strain evidence="5 6">EXF-3380</strain>
    </source>
</reference>
<evidence type="ECO:0000256" key="3">
    <source>
        <dbReference type="PROSITE-ProRule" id="PRU00023"/>
    </source>
</evidence>
<evidence type="ECO:0000256" key="4">
    <source>
        <dbReference type="SAM" id="SignalP"/>
    </source>
</evidence>
<feature type="repeat" description="ANK" evidence="3">
    <location>
        <begin position="162"/>
        <end position="194"/>
    </location>
</feature>
<dbReference type="PROSITE" id="PS50088">
    <property type="entry name" value="ANK_REPEAT"/>
    <property type="match status" value="6"/>
</dbReference>
<feature type="repeat" description="ANK" evidence="3">
    <location>
        <begin position="194"/>
        <end position="226"/>
    </location>
</feature>
<keyword evidence="1" id="KW-0677">Repeat</keyword>
<feature type="repeat" description="ANK" evidence="3">
    <location>
        <begin position="26"/>
        <end position="58"/>
    </location>
</feature>
<proteinExistence type="predicted"/>
<sequence length="279" mass="28953">LASWIGLFDIVQVLVNAGANIDCLGVSSTPLALAAQSGHGDVVQYLLDKHANVHLTTEDWSSAYGGTALQTAAANGHIAIAVNLLKHGAHVNAFSRCGTALASAVTWPGNIEMIRMLLNNGAGVESQDGQGRTALQLAASCGSCDIMLELLERRADINARGTSGTALTQAAKGGHMAAVEMLLARGADINAQGTDGTALTQAAMGGHTAAVEMLLERGAELDIEEGTTFTALQFAAFHGHKDVVQRLLNSKADVNASCSRGSVLSLAIAYCEEDALQFW</sequence>
<dbReference type="SUPFAM" id="SSF48403">
    <property type="entry name" value="Ankyrin repeat"/>
    <property type="match status" value="1"/>
</dbReference>
<evidence type="ECO:0000313" key="6">
    <source>
        <dbReference type="Proteomes" id="UP000304947"/>
    </source>
</evidence>